<sequence length="778" mass="87992">MTHSEGSPITGSAYRSSVNISGILLLSHFLNVKFFCFRTSSKIFPIWCGPSSHFHTGPMSLNTTAAEVAAATKLNGCAFVADLQWLLTCCEERFLTDTMGVDGGGLSAASKSTRRDRAAPDGIIAAVAVLKTPYFAVPKRIPARAARSRSVPSEAAEGALPSTPTAHLYDAQRKYKLQSSILEIMAYCPEAWIRSFAETATDVPSTSTSNSTTGSIQWPTVTPENRNLLFGKNLLLNRDFARASFFLQKSKSIGTVERFLYYWSKYLGCIRTRLENDAEAIDRKAVEHTDDRNFADLLRDIGRENRSSDIFLLYLEGKIQAALGVPKAAAATMKEVLKLESRFWPAWQELVQLIEKVDDIAVCKALCNLSPESSWMPDWFESLALSRFHMDSDALKKAELLISRGLPGIPMILTQIAACSNHLHDHEKTVEVFKSIRAMDPLRIDYMNLYSDSLYIRGDRVQLCDLAHSFFETHKFSFETCCIVGNYYGLRRENEQAIRFFQRALRLNPGVASIWVLVGHEFMELKNNAAACMSYRRAIEVDPQDYRGWYGLGQMYDIIKMPTYSLFYYQQAHLCKPQDSRMLVALGDVYQKMGRLRNAEKCFISAFKYGDVEGTALWMLAKLYESENQMQRAARSYEEYLREYQEIEESDENVVYCVQFLAKHYLEQRDVEKAIYYGQKCLEHDSISEEGRFVLRTAEAMKEEQEKEKGGEARPVDDSFYSTAFDITQASSKKLADNLNLVGVTIIVVNSCYVNCHFSMVVDDSEMVISEGEGDESF</sequence>
<dbReference type="PANTHER" id="PTHR12558:SF10">
    <property type="entry name" value="CELL DIVISION CYCLE PROTEIN 23 HOMOLOG"/>
    <property type="match status" value="1"/>
</dbReference>
<gene>
    <name evidence="10" type="primary">Acey_s0074.g856</name>
    <name evidence="10" type="synonym">Acey-mat-3</name>
    <name evidence="10" type="ORF">Y032_0074g856</name>
</gene>
<keyword evidence="5 7" id="KW-0802">TPR repeat</keyword>
<dbReference type="SUPFAM" id="SSF48452">
    <property type="entry name" value="TPR-like"/>
    <property type="match status" value="2"/>
</dbReference>
<keyword evidence="11" id="KW-1185">Reference proteome</keyword>
<keyword evidence="6" id="KW-0131">Cell cycle</keyword>
<feature type="repeat" description="TPR" evidence="7">
    <location>
        <begin position="512"/>
        <end position="545"/>
    </location>
</feature>
<reference evidence="11" key="1">
    <citation type="journal article" date="2015" name="Nat. Genet.">
        <title>The genome and transcriptome of the zoonotic hookworm Ancylostoma ceylanicum identify infection-specific gene families.</title>
        <authorList>
            <person name="Schwarz E.M."/>
            <person name="Hu Y."/>
            <person name="Antoshechkin I."/>
            <person name="Miller M.M."/>
            <person name="Sternberg P.W."/>
            <person name="Aroian R.V."/>
        </authorList>
    </citation>
    <scope>NUCLEOTIDE SEQUENCE</scope>
    <source>
        <strain evidence="11">HY135</strain>
    </source>
</reference>
<feature type="repeat" description="TPR" evidence="7">
    <location>
        <begin position="478"/>
        <end position="511"/>
    </location>
</feature>
<dbReference type="Pfam" id="PF13432">
    <property type="entry name" value="TPR_16"/>
    <property type="match status" value="1"/>
</dbReference>
<dbReference type="GO" id="GO:0051301">
    <property type="term" value="P:cell division"/>
    <property type="evidence" value="ECO:0007669"/>
    <property type="project" value="UniProtKB-KW"/>
</dbReference>
<evidence type="ECO:0000256" key="4">
    <source>
        <dbReference type="ARBA" id="ARBA00022786"/>
    </source>
</evidence>
<comment type="caution">
    <text evidence="10">The sequence shown here is derived from an EMBL/GenBank/DDBJ whole genome shotgun (WGS) entry which is preliminary data.</text>
</comment>
<evidence type="ECO:0000256" key="2">
    <source>
        <dbReference type="ARBA" id="ARBA00022737"/>
    </source>
</evidence>
<keyword evidence="3" id="KW-0498">Mitosis</keyword>
<evidence type="ECO:0000256" key="7">
    <source>
        <dbReference type="PROSITE-ProRule" id="PRU00339"/>
    </source>
</evidence>
<evidence type="ECO:0000313" key="11">
    <source>
        <dbReference type="Proteomes" id="UP000024635"/>
    </source>
</evidence>
<name>A0A016TWI6_9BILA</name>
<organism evidence="10 11">
    <name type="scientific">Ancylostoma ceylanicum</name>
    <dbReference type="NCBI Taxonomy" id="53326"/>
    <lineage>
        <taxon>Eukaryota</taxon>
        <taxon>Metazoa</taxon>
        <taxon>Ecdysozoa</taxon>
        <taxon>Nematoda</taxon>
        <taxon>Chromadorea</taxon>
        <taxon>Rhabditida</taxon>
        <taxon>Rhabditina</taxon>
        <taxon>Rhabditomorpha</taxon>
        <taxon>Strongyloidea</taxon>
        <taxon>Ancylostomatidae</taxon>
        <taxon>Ancylostomatinae</taxon>
        <taxon>Ancylostoma</taxon>
    </lineage>
</organism>
<dbReference type="OrthoDB" id="10262026at2759"/>
<dbReference type="EMBL" id="JARK01001410">
    <property type="protein sequence ID" value="EYC06723.1"/>
    <property type="molecule type" value="Genomic_DNA"/>
</dbReference>
<dbReference type="STRING" id="53326.A0A016TWI6"/>
<dbReference type="Proteomes" id="UP000024635">
    <property type="component" value="Unassembled WGS sequence"/>
</dbReference>
<keyword evidence="2" id="KW-0677">Repeat</keyword>
<dbReference type="Pfam" id="PF13181">
    <property type="entry name" value="TPR_8"/>
    <property type="match status" value="1"/>
</dbReference>
<evidence type="ECO:0000313" key="10">
    <source>
        <dbReference type="EMBL" id="EYC06723.1"/>
    </source>
</evidence>
<dbReference type="InterPro" id="IPR007192">
    <property type="entry name" value="APC8"/>
</dbReference>
<dbReference type="InterPro" id="IPR011990">
    <property type="entry name" value="TPR-like_helical_dom_sf"/>
</dbReference>
<keyword evidence="4" id="KW-0833">Ubl conjugation pathway</keyword>
<dbReference type="GO" id="GO:0005680">
    <property type="term" value="C:anaphase-promoting complex"/>
    <property type="evidence" value="ECO:0007669"/>
    <property type="project" value="InterPro"/>
</dbReference>
<dbReference type="AlphaFoldDB" id="A0A016TWI6"/>
<dbReference type="PANTHER" id="PTHR12558">
    <property type="entry name" value="CELL DIVISION CYCLE 16,23,27"/>
    <property type="match status" value="1"/>
</dbReference>
<dbReference type="GO" id="GO:0016567">
    <property type="term" value="P:protein ubiquitination"/>
    <property type="evidence" value="ECO:0007669"/>
    <property type="project" value="TreeGrafter"/>
</dbReference>
<evidence type="ECO:0000256" key="6">
    <source>
        <dbReference type="ARBA" id="ARBA00023306"/>
    </source>
</evidence>
<dbReference type="Gene3D" id="1.25.40.10">
    <property type="entry name" value="Tetratricopeptide repeat domain"/>
    <property type="match status" value="2"/>
</dbReference>
<protein>
    <recommendedName>
        <fullName evidence="9">Cdc23 domain-containing protein</fullName>
    </recommendedName>
</protein>
<dbReference type="GO" id="GO:0031145">
    <property type="term" value="P:anaphase-promoting complex-dependent catabolic process"/>
    <property type="evidence" value="ECO:0007669"/>
    <property type="project" value="TreeGrafter"/>
</dbReference>
<dbReference type="GO" id="GO:0045842">
    <property type="term" value="P:positive regulation of mitotic metaphase/anaphase transition"/>
    <property type="evidence" value="ECO:0007669"/>
    <property type="project" value="TreeGrafter"/>
</dbReference>
<feature type="coiled-coil region" evidence="8">
    <location>
        <begin position="623"/>
        <end position="650"/>
    </location>
</feature>
<accession>A0A016TWI6</accession>
<feature type="domain" description="Cdc23" evidence="9">
    <location>
        <begin position="222"/>
        <end position="397"/>
    </location>
</feature>
<evidence type="ECO:0000256" key="3">
    <source>
        <dbReference type="ARBA" id="ARBA00022776"/>
    </source>
</evidence>
<keyword evidence="1" id="KW-0132">Cell division</keyword>
<evidence type="ECO:0000259" key="9">
    <source>
        <dbReference type="Pfam" id="PF04049"/>
    </source>
</evidence>
<dbReference type="PROSITE" id="PS50005">
    <property type="entry name" value="TPR"/>
    <property type="match status" value="2"/>
</dbReference>
<dbReference type="InterPro" id="IPR019734">
    <property type="entry name" value="TPR_rpt"/>
</dbReference>
<dbReference type="Pfam" id="PF04049">
    <property type="entry name" value="ANAPC8"/>
    <property type="match status" value="1"/>
</dbReference>
<dbReference type="SMART" id="SM00028">
    <property type="entry name" value="TPR"/>
    <property type="match status" value="8"/>
</dbReference>
<evidence type="ECO:0000256" key="8">
    <source>
        <dbReference type="SAM" id="Coils"/>
    </source>
</evidence>
<evidence type="ECO:0000256" key="5">
    <source>
        <dbReference type="ARBA" id="ARBA00022803"/>
    </source>
</evidence>
<keyword evidence="8" id="KW-0175">Coiled coil</keyword>
<evidence type="ECO:0000256" key="1">
    <source>
        <dbReference type="ARBA" id="ARBA00022618"/>
    </source>
</evidence>
<proteinExistence type="predicted"/>